<reference evidence="1" key="1">
    <citation type="journal article" date="2014" name="Front. Microbiol.">
        <title>High frequency of phylogenetically diverse reductive dehalogenase-homologous genes in deep subseafloor sedimentary metagenomes.</title>
        <authorList>
            <person name="Kawai M."/>
            <person name="Futagami T."/>
            <person name="Toyoda A."/>
            <person name="Takaki Y."/>
            <person name="Nishi S."/>
            <person name="Hori S."/>
            <person name="Arai W."/>
            <person name="Tsubouchi T."/>
            <person name="Morono Y."/>
            <person name="Uchiyama I."/>
            <person name="Ito T."/>
            <person name="Fujiyama A."/>
            <person name="Inagaki F."/>
            <person name="Takami H."/>
        </authorList>
    </citation>
    <scope>NUCLEOTIDE SEQUENCE</scope>
    <source>
        <strain evidence="1">Expedition CK06-06</strain>
    </source>
</reference>
<comment type="caution">
    <text evidence="1">The sequence shown here is derived from an EMBL/GenBank/DDBJ whole genome shotgun (WGS) entry which is preliminary data.</text>
</comment>
<sequence>MNRTLDLRATGGTTGRALYIGPAGELYIARRYEIYRSDDWGTTWQLNCFVPRSGWKPLIAKSRLGARLLRYYIAAFQVLADGSRIAVARDGLYRAGPEEIRMSRVFRVTRGSRPVNLAVDGRRVLFGEYGNLDACEVCLYVSEDRGKTFDVGYRF</sequence>
<dbReference type="SUPFAM" id="SSF50939">
    <property type="entry name" value="Sialidases"/>
    <property type="match status" value="1"/>
</dbReference>
<feature type="non-terminal residue" evidence="1">
    <location>
        <position position="155"/>
    </location>
</feature>
<dbReference type="EMBL" id="BARS01048427">
    <property type="protein sequence ID" value="GAG36384.1"/>
    <property type="molecule type" value="Genomic_DNA"/>
</dbReference>
<dbReference type="Pfam" id="PF15899">
    <property type="entry name" value="BNR_6"/>
    <property type="match status" value="1"/>
</dbReference>
<organism evidence="1">
    <name type="scientific">marine sediment metagenome</name>
    <dbReference type="NCBI Taxonomy" id="412755"/>
    <lineage>
        <taxon>unclassified sequences</taxon>
        <taxon>metagenomes</taxon>
        <taxon>ecological metagenomes</taxon>
    </lineage>
</organism>
<dbReference type="InterPro" id="IPR002860">
    <property type="entry name" value="BNR_rpt"/>
</dbReference>
<gene>
    <name evidence="1" type="ORF">S01H1_72588</name>
</gene>
<name>X0WZK8_9ZZZZ</name>
<proteinExistence type="predicted"/>
<accession>X0WZK8</accession>
<evidence type="ECO:0008006" key="2">
    <source>
        <dbReference type="Google" id="ProtNLM"/>
    </source>
</evidence>
<dbReference type="InterPro" id="IPR036278">
    <property type="entry name" value="Sialidase_sf"/>
</dbReference>
<evidence type="ECO:0000313" key="1">
    <source>
        <dbReference type="EMBL" id="GAG36384.1"/>
    </source>
</evidence>
<dbReference type="AlphaFoldDB" id="X0WZK8"/>
<protein>
    <recommendedName>
        <fullName evidence="2">Sialidase domain-containing protein</fullName>
    </recommendedName>
</protein>